<comment type="caution">
    <text evidence="6">The sequence shown here is derived from an EMBL/GenBank/DDBJ whole genome shotgun (WGS) entry which is preliminary data.</text>
</comment>
<keyword evidence="7" id="KW-1185">Reference proteome</keyword>
<feature type="binding site" evidence="5">
    <location>
        <position position="75"/>
    </location>
    <ligand>
        <name>S-adenosyl-L-methionine</name>
        <dbReference type="ChEBI" id="CHEBI:59789"/>
    </ligand>
</feature>
<name>A0A316TSF7_9BACT</name>
<evidence type="ECO:0000256" key="1">
    <source>
        <dbReference type="ARBA" id="ARBA00022428"/>
    </source>
</evidence>
<evidence type="ECO:0000256" key="4">
    <source>
        <dbReference type="ARBA" id="ARBA00022691"/>
    </source>
</evidence>
<protein>
    <recommendedName>
        <fullName evidence="5">Demethylmenaquinone methyltransferase</fullName>
        <ecNumber evidence="5">2.1.1.163</ecNumber>
    </recommendedName>
</protein>
<dbReference type="InterPro" id="IPR023576">
    <property type="entry name" value="UbiE/COQ5_MeTrFase_CS"/>
</dbReference>
<dbReference type="CDD" id="cd02440">
    <property type="entry name" value="AdoMet_MTases"/>
    <property type="match status" value="1"/>
</dbReference>
<accession>A0A316TSF7</accession>
<dbReference type="Proteomes" id="UP000245533">
    <property type="component" value="Unassembled WGS sequence"/>
</dbReference>
<proteinExistence type="inferred from homology"/>
<dbReference type="SUPFAM" id="SSF53335">
    <property type="entry name" value="S-adenosyl-L-methionine-dependent methyltransferases"/>
    <property type="match status" value="1"/>
</dbReference>
<dbReference type="PROSITE" id="PS51608">
    <property type="entry name" value="SAM_MT_UBIE"/>
    <property type="match status" value="1"/>
</dbReference>
<dbReference type="Gene3D" id="3.40.50.150">
    <property type="entry name" value="Vaccinia Virus protein VP39"/>
    <property type="match status" value="1"/>
</dbReference>
<comment type="similarity">
    <text evidence="5">Belongs to the class I-like SAM-binding methyltransferase superfamily. MenG/UbiE family.</text>
</comment>
<keyword evidence="1 5" id="KW-0474">Menaquinone biosynthesis</keyword>
<comment type="caution">
    <text evidence="5">Lacks conserved residue(s) required for the propagation of feature annotation.</text>
</comment>
<reference evidence="6 7" key="1">
    <citation type="submission" date="2018-05" db="EMBL/GenBank/DDBJ databases">
        <title>Rhodohalobacter halophilus gen. nov., sp. nov., a moderately halophilic member of the family Balneolaceae.</title>
        <authorList>
            <person name="Liu Z.-W."/>
        </authorList>
    </citation>
    <scope>NUCLEOTIDE SEQUENCE [LARGE SCALE GENOMIC DNA]</scope>
    <source>
        <strain evidence="6 7">8A47</strain>
    </source>
</reference>
<evidence type="ECO:0000313" key="6">
    <source>
        <dbReference type="EMBL" id="PWN06269.1"/>
    </source>
</evidence>
<sequence length="229" mass="24995">MSEKVRSMFADIADDYDRINSILSFGVHNAWRKKTVLESGAAPGDRVLDCATGTGDLALEFKKTVGHEGYVLGTDFCREMIEHAPGKAENRKLVVDFEVADAMNLPYEDNGFDIASIAFGIRNVDDPSVALKEMARVVKPGGRVVVLEFGQPEGMMSYPFKMYSRHVMPAIGGWISGNREAYTYLPETSAAFPAGDLFLKLMEETGSFASQRAVKLTGGIAYVYVGTVA</sequence>
<keyword evidence="4 5" id="KW-0949">S-adenosyl-L-methionine</keyword>
<dbReference type="EC" id="2.1.1.163" evidence="5"/>
<dbReference type="PANTHER" id="PTHR43591:SF24">
    <property type="entry name" value="2-METHOXY-6-POLYPRENYL-1,4-BENZOQUINOL METHYLASE, MITOCHONDRIAL"/>
    <property type="match status" value="1"/>
</dbReference>
<evidence type="ECO:0000256" key="3">
    <source>
        <dbReference type="ARBA" id="ARBA00022679"/>
    </source>
</evidence>
<dbReference type="RefSeq" id="WP_109647062.1">
    <property type="nucleotide sequence ID" value="NZ_QGGB01000007.1"/>
</dbReference>
<dbReference type="PANTHER" id="PTHR43591">
    <property type="entry name" value="METHYLTRANSFERASE"/>
    <property type="match status" value="1"/>
</dbReference>
<dbReference type="GO" id="GO:0009234">
    <property type="term" value="P:menaquinone biosynthetic process"/>
    <property type="evidence" value="ECO:0007669"/>
    <property type="project" value="UniProtKB-UniRule"/>
</dbReference>
<comment type="function">
    <text evidence="5">Methyltransferase required for the conversion of demethylmenaquinol (DMKH2) to menaquinol (MKH2).</text>
</comment>
<feature type="binding site" evidence="5">
    <location>
        <position position="54"/>
    </location>
    <ligand>
        <name>S-adenosyl-L-methionine</name>
        <dbReference type="ChEBI" id="CHEBI:59789"/>
    </ligand>
</feature>
<dbReference type="OrthoDB" id="9808140at2"/>
<dbReference type="Pfam" id="PF01209">
    <property type="entry name" value="Ubie_methyltran"/>
    <property type="match status" value="1"/>
</dbReference>
<organism evidence="6 7">
    <name type="scientific">Rhodohalobacter mucosus</name>
    <dbReference type="NCBI Taxonomy" id="2079485"/>
    <lineage>
        <taxon>Bacteria</taxon>
        <taxon>Pseudomonadati</taxon>
        <taxon>Balneolota</taxon>
        <taxon>Balneolia</taxon>
        <taxon>Balneolales</taxon>
        <taxon>Balneolaceae</taxon>
        <taxon>Rhodohalobacter</taxon>
    </lineage>
</organism>
<evidence type="ECO:0000256" key="5">
    <source>
        <dbReference type="HAMAP-Rule" id="MF_01813"/>
    </source>
</evidence>
<comment type="catalytic activity">
    <reaction evidence="5">
        <text>a 2-demethylmenaquinol + S-adenosyl-L-methionine = a menaquinol + S-adenosyl-L-homocysteine + H(+)</text>
        <dbReference type="Rhea" id="RHEA:42640"/>
        <dbReference type="Rhea" id="RHEA-COMP:9539"/>
        <dbReference type="Rhea" id="RHEA-COMP:9563"/>
        <dbReference type="ChEBI" id="CHEBI:15378"/>
        <dbReference type="ChEBI" id="CHEBI:18151"/>
        <dbReference type="ChEBI" id="CHEBI:55437"/>
        <dbReference type="ChEBI" id="CHEBI:57856"/>
        <dbReference type="ChEBI" id="CHEBI:59789"/>
        <dbReference type="EC" id="2.1.1.163"/>
    </reaction>
</comment>
<dbReference type="GO" id="GO:0032259">
    <property type="term" value="P:methylation"/>
    <property type="evidence" value="ECO:0007669"/>
    <property type="project" value="UniProtKB-KW"/>
</dbReference>
<evidence type="ECO:0000256" key="2">
    <source>
        <dbReference type="ARBA" id="ARBA00022603"/>
    </source>
</evidence>
<dbReference type="InterPro" id="IPR004033">
    <property type="entry name" value="UbiE/COQ5_MeTrFase"/>
</dbReference>
<gene>
    <name evidence="5" type="primary">menG</name>
    <name evidence="6" type="ORF">DDZ15_10605</name>
</gene>
<dbReference type="HAMAP" id="MF_01813">
    <property type="entry name" value="MenG_UbiE_methyltr"/>
    <property type="match status" value="1"/>
</dbReference>
<dbReference type="UniPathway" id="UPA00079">
    <property type="reaction ID" value="UER00169"/>
</dbReference>
<comment type="pathway">
    <text evidence="5">Quinol/quinone metabolism; menaquinone biosynthesis; menaquinol from 1,4-dihydroxy-2-naphthoate: step 2/2.</text>
</comment>
<dbReference type="PROSITE" id="PS01184">
    <property type="entry name" value="UBIE_2"/>
    <property type="match status" value="1"/>
</dbReference>
<keyword evidence="2 5" id="KW-0489">Methyltransferase</keyword>
<dbReference type="GO" id="GO:0043770">
    <property type="term" value="F:demethylmenaquinone methyltransferase activity"/>
    <property type="evidence" value="ECO:0007669"/>
    <property type="project" value="UniProtKB-UniRule"/>
</dbReference>
<keyword evidence="3 5" id="KW-0808">Transferase</keyword>
<evidence type="ECO:0000313" key="7">
    <source>
        <dbReference type="Proteomes" id="UP000245533"/>
    </source>
</evidence>
<dbReference type="NCBIfam" id="TIGR01934">
    <property type="entry name" value="MenG_MenH_UbiE"/>
    <property type="match status" value="1"/>
</dbReference>
<dbReference type="NCBIfam" id="NF001244">
    <property type="entry name" value="PRK00216.1-5"/>
    <property type="match status" value="1"/>
</dbReference>
<dbReference type="InterPro" id="IPR029063">
    <property type="entry name" value="SAM-dependent_MTases_sf"/>
</dbReference>
<dbReference type="AlphaFoldDB" id="A0A316TSF7"/>
<dbReference type="EMBL" id="QGGB01000007">
    <property type="protein sequence ID" value="PWN06269.1"/>
    <property type="molecule type" value="Genomic_DNA"/>
</dbReference>
<dbReference type="PROSITE" id="PS01183">
    <property type="entry name" value="UBIE_1"/>
    <property type="match status" value="1"/>
</dbReference>
<feature type="binding site" evidence="5">
    <location>
        <begin position="101"/>
        <end position="102"/>
    </location>
    <ligand>
        <name>S-adenosyl-L-methionine</name>
        <dbReference type="ChEBI" id="CHEBI:59789"/>
    </ligand>
</feature>